<evidence type="ECO:0000313" key="2">
    <source>
        <dbReference type="Proteomes" id="UP001498398"/>
    </source>
</evidence>
<keyword evidence="2" id="KW-1185">Reference proteome</keyword>
<gene>
    <name evidence="1" type="ORF">VKT23_015978</name>
</gene>
<proteinExistence type="predicted"/>
<evidence type="ECO:0000313" key="1">
    <source>
        <dbReference type="EMBL" id="KAK7442731.1"/>
    </source>
</evidence>
<name>A0ABR1J0K2_9AGAR</name>
<organism evidence="1 2">
    <name type="scientific">Marasmiellus scandens</name>
    <dbReference type="NCBI Taxonomy" id="2682957"/>
    <lineage>
        <taxon>Eukaryota</taxon>
        <taxon>Fungi</taxon>
        <taxon>Dikarya</taxon>
        <taxon>Basidiomycota</taxon>
        <taxon>Agaricomycotina</taxon>
        <taxon>Agaricomycetes</taxon>
        <taxon>Agaricomycetidae</taxon>
        <taxon>Agaricales</taxon>
        <taxon>Marasmiineae</taxon>
        <taxon>Omphalotaceae</taxon>
        <taxon>Marasmiellus</taxon>
    </lineage>
</organism>
<comment type="caution">
    <text evidence="1">The sequence shown here is derived from an EMBL/GenBank/DDBJ whole genome shotgun (WGS) entry which is preliminary data.</text>
</comment>
<sequence>MVDFHDVLRDVFVDLVQFVGPLRLGQSIRFRSLHQLLHYEHYWSDTNYLLVYAKPVFTGIVQKLVEYRLGQLIVTLDLFRENPFHPSFFFDFDITLFRQTVMVHFIQWMSRTASSDLAFRRLMVSSGIVGPIEATSRRSSCPIYDPQNNLEAEQAQ</sequence>
<dbReference type="EMBL" id="JBANRG010000057">
    <property type="protein sequence ID" value="KAK7442731.1"/>
    <property type="molecule type" value="Genomic_DNA"/>
</dbReference>
<reference evidence="1 2" key="1">
    <citation type="submission" date="2024-01" db="EMBL/GenBank/DDBJ databases">
        <title>A draft genome for the cacao thread blight pathogen Marasmiellus scandens.</title>
        <authorList>
            <person name="Baruah I.K."/>
            <person name="Leung J."/>
            <person name="Bukari Y."/>
            <person name="Amoako-Attah I."/>
            <person name="Meinhardt L.W."/>
            <person name="Bailey B.A."/>
            <person name="Cohen S.P."/>
        </authorList>
    </citation>
    <scope>NUCLEOTIDE SEQUENCE [LARGE SCALE GENOMIC DNA]</scope>
    <source>
        <strain evidence="1 2">GH-19</strain>
    </source>
</reference>
<protein>
    <submittedName>
        <fullName evidence="1">Uncharacterized protein</fullName>
    </submittedName>
</protein>
<dbReference type="Proteomes" id="UP001498398">
    <property type="component" value="Unassembled WGS sequence"/>
</dbReference>
<accession>A0ABR1J0K2</accession>